<feature type="transmembrane region" description="Helical" evidence="6">
    <location>
        <begin position="292"/>
        <end position="313"/>
    </location>
</feature>
<organism evidence="7 8">
    <name type="scientific">Tetragenococcus halophilus</name>
    <name type="common">Pediococcus halophilus</name>
    <dbReference type="NCBI Taxonomy" id="51669"/>
    <lineage>
        <taxon>Bacteria</taxon>
        <taxon>Bacillati</taxon>
        <taxon>Bacillota</taxon>
        <taxon>Bacilli</taxon>
        <taxon>Lactobacillales</taxon>
        <taxon>Enterococcaceae</taxon>
        <taxon>Tetragenococcus</taxon>
    </lineage>
</organism>
<evidence type="ECO:0000313" key="7">
    <source>
        <dbReference type="EMBL" id="QGP76581.1"/>
    </source>
</evidence>
<dbReference type="GO" id="GO:0005886">
    <property type="term" value="C:plasma membrane"/>
    <property type="evidence" value="ECO:0007669"/>
    <property type="project" value="UniProtKB-SubCell"/>
</dbReference>
<gene>
    <name evidence="7" type="ORF">GLW17_06905</name>
</gene>
<dbReference type="Pfam" id="PF07690">
    <property type="entry name" value="MFS_1"/>
    <property type="match status" value="1"/>
</dbReference>
<feature type="transmembrane region" description="Helical" evidence="6">
    <location>
        <begin position="108"/>
        <end position="128"/>
    </location>
</feature>
<evidence type="ECO:0000256" key="2">
    <source>
        <dbReference type="ARBA" id="ARBA00022475"/>
    </source>
</evidence>
<dbReference type="Gene3D" id="1.20.1250.20">
    <property type="entry name" value="MFS general substrate transporter like domains"/>
    <property type="match status" value="1"/>
</dbReference>
<evidence type="ECO:0000256" key="1">
    <source>
        <dbReference type="ARBA" id="ARBA00004651"/>
    </source>
</evidence>
<feature type="transmembrane region" description="Helical" evidence="6">
    <location>
        <begin position="148"/>
        <end position="166"/>
    </location>
</feature>
<dbReference type="EMBL" id="CP046246">
    <property type="protein sequence ID" value="QGP76581.1"/>
    <property type="molecule type" value="Genomic_DNA"/>
</dbReference>
<evidence type="ECO:0000256" key="5">
    <source>
        <dbReference type="ARBA" id="ARBA00023136"/>
    </source>
</evidence>
<evidence type="ECO:0000256" key="6">
    <source>
        <dbReference type="SAM" id="Phobius"/>
    </source>
</evidence>
<feature type="transmembrane region" description="Helical" evidence="6">
    <location>
        <begin position="319"/>
        <end position="340"/>
    </location>
</feature>
<dbReference type="KEGG" id="tey:GLW17_06905"/>
<dbReference type="InterPro" id="IPR036259">
    <property type="entry name" value="MFS_trans_sf"/>
</dbReference>
<proteinExistence type="predicted"/>
<dbReference type="PANTHER" id="PTHR23513:SF6">
    <property type="entry name" value="MAJOR FACILITATOR SUPERFAMILY ASSOCIATED DOMAIN-CONTAINING PROTEIN"/>
    <property type="match status" value="1"/>
</dbReference>
<dbReference type="InterPro" id="IPR011701">
    <property type="entry name" value="MFS"/>
</dbReference>
<comment type="subcellular location">
    <subcellularLocation>
        <location evidence="1">Cell membrane</location>
        <topology evidence="1">Multi-pass membrane protein</topology>
    </subcellularLocation>
</comment>
<feature type="transmembrane region" description="Helical" evidence="6">
    <location>
        <begin position="227"/>
        <end position="253"/>
    </location>
</feature>
<sequence length="426" mass="47493">MIITDRESNIQIVKSTLSNVINSLSNNMLSYGLGLMLLSQTNSAISFGIEMIIAPAVGVLFVIPIGNLVDKYKHKTVLIVSSLVRILFLVLFILSIDHFDGLYKMIPVIPFVAVNAICANISTITYTASVHELVHPEKIQRLSSLTNVANSFSNIFAPVLGVSLYAIFGFDIFILIGILSTSIAFLIMLSLRFHYQTKETSNNGKEEPFSQIQDFKEGINYIKKRKLIIDIIVISMFLNFIFSSMNIGIPYIIETELHIGTKPIGYLNTSNAIGLLSGSLFMNFFPAKKGTFFKIMIPVFSLGVEVLLLGTLFQNMDQLFSITLYGGIVSFFIGFSLAIIEVNNMVYLQKTITTEFLGRVMSILTTANRALLPIGSLIYNFLFDSIKFGPYIFMGNGILCMAFGLLVFPRLLKSVKKDHLFIKEHN</sequence>
<evidence type="ECO:0000256" key="3">
    <source>
        <dbReference type="ARBA" id="ARBA00022692"/>
    </source>
</evidence>
<accession>A0AB37D3Q8</accession>
<keyword evidence="2" id="KW-1003">Cell membrane</keyword>
<reference evidence="7 8" key="1">
    <citation type="submission" date="2019-11" db="EMBL/GenBank/DDBJ databases">
        <authorList>
            <person name="Kim E."/>
            <person name="Lee J."/>
            <person name="Jeon K."/>
            <person name="Lee Y."/>
        </authorList>
    </citation>
    <scope>NUCLEOTIDE SEQUENCE [LARGE SCALE GENOMIC DNA]</scope>
    <source>
        <strain evidence="7 8">YJ1</strain>
    </source>
</reference>
<dbReference type="AlphaFoldDB" id="A0AB37D3Q8"/>
<dbReference type="SUPFAM" id="SSF103473">
    <property type="entry name" value="MFS general substrate transporter"/>
    <property type="match status" value="1"/>
</dbReference>
<dbReference type="GO" id="GO:0022857">
    <property type="term" value="F:transmembrane transporter activity"/>
    <property type="evidence" value="ECO:0007669"/>
    <property type="project" value="InterPro"/>
</dbReference>
<feature type="transmembrane region" description="Helical" evidence="6">
    <location>
        <begin position="77"/>
        <end position="96"/>
    </location>
</feature>
<dbReference type="Proteomes" id="UP000427886">
    <property type="component" value="Chromosome"/>
</dbReference>
<feature type="transmembrane region" description="Helical" evidence="6">
    <location>
        <begin position="388"/>
        <end position="408"/>
    </location>
</feature>
<evidence type="ECO:0000313" key="8">
    <source>
        <dbReference type="Proteomes" id="UP000427886"/>
    </source>
</evidence>
<keyword evidence="3 6" id="KW-0812">Transmembrane</keyword>
<feature type="transmembrane region" description="Helical" evidence="6">
    <location>
        <begin position="44"/>
        <end position="65"/>
    </location>
</feature>
<protein>
    <submittedName>
        <fullName evidence="7">MFS transporter</fullName>
    </submittedName>
</protein>
<keyword evidence="4 6" id="KW-1133">Transmembrane helix</keyword>
<dbReference type="PANTHER" id="PTHR23513">
    <property type="entry name" value="INTEGRAL MEMBRANE EFFLUX PROTEIN-RELATED"/>
    <property type="match status" value="1"/>
</dbReference>
<dbReference type="RefSeq" id="WP_155224555.1">
    <property type="nucleotide sequence ID" value="NZ_CP046246.1"/>
</dbReference>
<name>A0AB37D3Q8_TETHA</name>
<keyword evidence="5 6" id="KW-0472">Membrane</keyword>
<dbReference type="CDD" id="cd06173">
    <property type="entry name" value="MFS_MefA_like"/>
    <property type="match status" value="1"/>
</dbReference>
<evidence type="ECO:0000256" key="4">
    <source>
        <dbReference type="ARBA" id="ARBA00022989"/>
    </source>
</evidence>
<feature type="transmembrane region" description="Helical" evidence="6">
    <location>
        <begin position="360"/>
        <end position="382"/>
    </location>
</feature>
<feature type="transmembrane region" description="Helical" evidence="6">
    <location>
        <begin position="172"/>
        <end position="191"/>
    </location>
</feature>
<feature type="transmembrane region" description="Helical" evidence="6">
    <location>
        <begin position="265"/>
        <end position="285"/>
    </location>
</feature>